<organism evidence="1 2">
    <name type="scientific">Mucuna pruriens</name>
    <name type="common">Velvet bean</name>
    <name type="synonym">Dolichos pruriens</name>
    <dbReference type="NCBI Taxonomy" id="157652"/>
    <lineage>
        <taxon>Eukaryota</taxon>
        <taxon>Viridiplantae</taxon>
        <taxon>Streptophyta</taxon>
        <taxon>Embryophyta</taxon>
        <taxon>Tracheophyta</taxon>
        <taxon>Spermatophyta</taxon>
        <taxon>Magnoliopsida</taxon>
        <taxon>eudicotyledons</taxon>
        <taxon>Gunneridae</taxon>
        <taxon>Pentapetalae</taxon>
        <taxon>rosids</taxon>
        <taxon>fabids</taxon>
        <taxon>Fabales</taxon>
        <taxon>Fabaceae</taxon>
        <taxon>Papilionoideae</taxon>
        <taxon>50 kb inversion clade</taxon>
        <taxon>NPAAA clade</taxon>
        <taxon>indigoferoid/millettioid clade</taxon>
        <taxon>Phaseoleae</taxon>
        <taxon>Mucuna</taxon>
    </lineage>
</organism>
<comment type="caution">
    <text evidence="1">The sequence shown here is derived from an EMBL/GenBank/DDBJ whole genome shotgun (WGS) entry which is preliminary data.</text>
</comment>
<keyword evidence="2" id="KW-1185">Reference proteome</keyword>
<proteinExistence type="predicted"/>
<dbReference type="EMBL" id="QJKJ01004385">
    <property type="protein sequence ID" value="RDX94395.1"/>
    <property type="molecule type" value="Genomic_DNA"/>
</dbReference>
<dbReference type="Proteomes" id="UP000257109">
    <property type="component" value="Unassembled WGS sequence"/>
</dbReference>
<feature type="non-terminal residue" evidence="1">
    <location>
        <position position="1"/>
    </location>
</feature>
<accession>A0A371GV26</accession>
<name>A0A371GV26_MUCPR</name>
<evidence type="ECO:0000313" key="1">
    <source>
        <dbReference type="EMBL" id="RDX94395.1"/>
    </source>
</evidence>
<protein>
    <submittedName>
        <fullName evidence="1">Uncharacterized protein</fullName>
    </submittedName>
</protein>
<dbReference type="AlphaFoldDB" id="A0A371GV26"/>
<gene>
    <name evidence="1" type="ORF">CR513_23232</name>
</gene>
<sequence length="79" mass="8502">MKTIVVQTLTLVTFLVLVLILIERKTTPNTLHQNIVSISSPISPLVKYVAARASLGAFSIVTSVDIDVPLGYYASLICA</sequence>
<evidence type="ECO:0000313" key="2">
    <source>
        <dbReference type="Proteomes" id="UP000257109"/>
    </source>
</evidence>
<reference evidence="1" key="1">
    <citation type="submission" date="2018-05" db="EMBL/GenBank/DDBJ databases">
        <title>Draft genome of Mucuna pruriens seed.</title>
        <authorList>
            <person name="Nnadi N.E."/>
            <person name="Vos R."/>
            <person name="Hasami M.H."/>
            <person name="Devisetty U.K."/>
            <person name="Aguiy J.C."/>
        </authorList>
    </citation>
    <scope>NUCLEOTIDE SEQUENCE [LARGE SCALE GENOMIC DNA]</scope>
    <source>
        <strain evidence="1">JCA_2017</strain>
    </source>
</reference>